<dbReference type="InterPro" id="IPR043502">
    <property type="entry name" value="DNA/RNA_pol_sf"/>
</dbReference>
<reference evidence="4 5" key="1">
    <citation type="journal article" date="2020" name="Virus Evol.">
        <title>Analysis of the virome associated to grapevine downy mildew lesions reveals new mycovirus lineages.</title>
        <authorList>
            <person name="Chiapello M."/>
            <person name="Rodriguez-Romero J."/>
            <person name="Ayllon M.A."/>
            <person name="Turina M."/>
        </authorList>
    </citation>
    <scope>NUCLEOTIDE SEQUENCE [LARGE SCALE GENOMIC DNA]</scope>
    <source>
        <strain evidence="4">DMG-B_51647</strain>
    </source>
</reference>
<evidence type="ECO:0000313" key="5">
    <source>
        <dbReference type="Proteomes" id="UP000829918"/>
    </source>
</evidence>
<organism evidence="4 5">
    <name type="scientific">Plasmopara viticola lesion associated ourmia-like virus 49</name>
    <dbReference type="NCBI Taxonomy" id="2686519"/>
    <lineage>
        <taxon>Viruses</taxon>
        <taxon>Riboviria</taxon>
        <taxon>Orthornavirae</taxon>
        <taxon>Lenarviricota</taxon>
        <taxon>Miaviricetes</taxon>
        <taxon>Ourlivirales</taxon>
        <taxon>Botourmiaviridae</taxon>
        <taxon>Gammascleroulivirus</taxon>
        <taxon>Gammascleroulivirus alphaplasmoparae</taxon>
    </lineage>
</organism>
<dbReference type="Proteomes" id="UP000829918">
    <property type="component" value="Segment"/>
</dbReference>
<keyword evidence="3" id="KW-0548">Nucleotidyltransferase</keyword>
<sequence length="650" mass="72544">MVIKFCTEPSTCRSNAIPRAVGGHSCIKGVSGLMANVETAKSAFEHAYLVKLPGVGINPRASYEVAVSTVKEWMDRASRSEAVRRKGRKERVGLRMAISLTKKIFPDPCECARSSSWSTFKSKQGMEDREVDPAFLTYVEKETRKYFREGWDRVVYNDAVLRFPLSRGACVEMSRKKGGMRAATNYDSYLHALESGEHGGLSDFKFSEVVSSGKLRSITIQPSSMATLGPLHRAIYSQISRYKWLLRGPPTPEKFKKAGFGFKSSLLSGDYKGATDSLDLRVSRTILGTILDRAREVPCSLKKQAMASLAISVSKGRESFEVLRGQMMGSFLSFPLLCLYNRISSTYALGKVPMLINGDDLVAETRNPERWFSLLPSLGLLPEKSKTDYKKGVCAINSTAFVIKGGKAYPTPTLRVGSLVPKADALPSSLGQLLHDFVQNGPSRKRAAEVWFRSQSKRVHHALACGAGLRCLGFWEEDLDLLKSAGVVTRAKKFARSYFQRSPPPPVSESQHQAGLVVVPERAVSSSLKLAMTYDRFFQGHQEKNDDHEKECTRDLSKAAWGALRRHRRDNGAVAPVRDKHKLLDVLARKFPSSNRYGSRYYGMYMKGTTFMAREFARVLPVLPVPQWAWNLVPQREKRDALALRWTQAG</sequence>
<dbReference type="EMBL" id="MN532636">
    <property type="protein sequence ID" value="QGY72579.1"/>
    <property type="molecule type" value="Genomic_RNA"/>
</dbReference>
<name>A0ABX6FJP9_9VIRU</name>
<evidence type="ECO:0000313" key="4">
    <source>
        <dbReference type="EMBL" id="QGY72579.1"/>
    </source>
</evidence>
<accession>A0ABX6FJP9</accession>
<dbReference type="RefSeq" id="YP_010800244.1">
    <property type="nucleotide sequence ID" value="NC_076779.1"/>
</dbReference>
<evidence type="ECO:0000256" key="3">
    <source>
        <dbReference type="ARBA" id="ARBA00022695"/>
    </source>
</evidence>
<dbReference type="GeneID" id="80538761"/>
<keyword evidence="5" id="KW-1185">Reference proteome</keyword>
<evidence type="ECO:0000256" key="1">
    <source>
        <dbReference type="ARBA" id="ARBA00022484"/>
    </source>
</evidence>
<keyword evidence="2" id="KW-0808">Transferase</keyword>
<dbReference type="SUPFAM" id="SSF56672">
    <property type="entry name" value="DNA/RNA polymerases"/>
    <property type="match status" value="1"/>
</dbReference>
<keyword evidence="1" id="KW-0696">RNA-directed RNA polymerase</keyword>
<evidence type="ECO:0000256" key="2">
    <source>
        <dbReference type="ARBA" id="ARBA00022679"/>
    </source>
</evidence>
<proteinExistence type="predicted"/>
<protein>
    <submittedName>
        <fullName evidence="4">RNA dependent RNA polymerase</fullName>
    </submittedName>
</protein>